<dbReference type="AlphaFoldDB" id="A0A645H9C7"/>
<comment type="caution">
    <text evidence="1">The sequence shown here is derived from an EMBL/GenBank/DDBJ whole genome shotgun (WGS) entry which is preliminary data.</text>
</comment>
<sequence length="62" mass="7114">MRIARRYLLECDHLARDRCVSGNIGCRNNHAVILHLHLLLRFEVAQIKVEQCACAKRGDQGE</sequence>
<proteinExistence type="predicted"/>
<organism evidence="1">
    <name type="scientific">bioreactor metagenome</name>
    <dbReference type="NCBI Taxonomy" id="1076179"/>
    <lineage>
        <taxon>unclassified sequences</taxon>
        <taxon>metagenomes</taxon>
        <taxon>ecological metagenomes</taxon>
    </lineage>
</organism>
<gene>
    <name evidence="1" type="ORF">SDC9_183105</name>
</gene>
<evidence type="ECO:0000313" key="1">
    <source>
        <dbReference type="EMBL" id="MPN35607.1"/>
    </source>
</evidence>
<name>A0A645H9C7_9ZZZZ</name>
<protein>
    <submittedName>
        <fullName evidence="1">Uncharacterized protein</fullName>
    </submittedName>
</protein>
<dbReference type="EMBL" id="VSSQ01089303">
    <property type="protein sequence ID" value="MPN35607.1"/>
    <property type="molecule type" value="Genomic_DNA"/>
</dbReference>
<accession>A0A645H9C7</accession>
<reference evidence="1" key="1">
    <citation type="submission" date="2019-08" db="EMBL/GenBank/DDBJ databases">
        <authorList>
            <person name="Kucharzyk K."/>
            <person name="Murdoch R.W."/>
            <person name="Higgins S."/>
            <person name="Loffler F."/>
        </authorList>
    </citation>
    <scope>NUCLEOTIDE SEQUENCE</scope>
</reference>